<evidence type="ECO:0000313" key="1">
    <source>
        <dbReference type="EMBL" id="CAG6627395.1"/>
    </source>
</evidence>
<proteinExistence type="predicted"/>
<dbReference type="AlphaFoldDB" id="A0A8D8VN42"/>
<name>A0A8D8VN42_9HEMI</name>
<reference evidence="1" key="1">
    <citation type="submission" date="2021-05" db="EMBL/GenBank/DDBJ databases">
        <authorList>
            <person name="Alioto T."/>
            <person name="Alioto T."/>
            <person name="Gomez Garrido J."/>
        </authorList>
    </citation>
    <scope>NUCLEOTIDE SEQUENCE</scope>
</reference>
<organism evidence="1">
    <name type="scientific">Cacopsylla melanoneura</name>
    <dbReference type="NCBI Taxonomy" id="428564"/>
    <lineage>
        <taxon>Eukaryota</taxon>
        <taxon>Metazoa</taxon>
        <taxon>Ecdysozoa</taxon>
        <taxon>Arthropoda</taxon>
        <taxon>Hexapoda</taxon>
        <taxon>Insecta</taxon>
        <taxon>Pterygota</taxon>
        <taxon>Neoptera</taxon>
        <taxon>Paraneoptera</taxon>
        <taxon>Hemiptera</taxon>
        <taxon>Sternorrhyncha</taxon>
        <taxon>Psylloidea</taxon>
        <taxon>Psyllidae</taxon>
        <taxon>Psyllinae</taxon>
        <taxon>Cacopsylla</taxon>
    </lineage>
</organism>
<dbReference type="EMBL" id="HBUF01065211">
    <property type="protein sequence ID" value="CAG6627395.1"/>
    <property type="molecule type" value="Transcribed_RNA"/>
</dbReference>
<sequence length="100" mass="10476">MLRISFFRSLGVLSACSLLGVILRISFFRSLGVTAACSLLGAMFTIFFLRLVGVLSPVGVTTGVGVCFKVISRSCSSLIVSTDSGFITCELTGEVPMGVS</sequence>
<protein>
    <submittedName>
        <fullName evidence="1">Uncharacterized protein</fullName>
    </submittedName>
</protein>
<dbReference type="EMBL" id="HBUF01065210">
    <property type="protein sequence ID" value="CAG6627394.1"/>
    <property type="molecule type" value="Transcribed_RNA"/>
</dbReference>
<accession>A0A8D8VN42</accession>